<dbReference type="AlphaFoldDB" id="A0A1G1Y200"/>
<evidence type="ECO:0008006" key="5">
    <source>
        <dbReference type="Google" id="ProtNLM"/>
    </source>
</evidence>
<proteinExistence type="predicted"/>
<feature type="domain" description="Glycosyltransferase subfamily 4-like N-terminal" evidence="2">
    <location>
        <begin position="16"/>
        <end position="194"/>
    </location>
</feature>
<dbReference type="PANTHER" id="PTHR12526">
    <property type="entry name" value="GLYCOSYLTRANSFERASE"/>
    <property type="match status" value="1"/>
</dbReference>
<evidence type="ECO:0000259" key="1">
    <source>
        <dbReference type="Pfam" id="PF00534"/>
    </source>
</evidence>
<organism evidence="3 4">
    <name type="scientific">Candidatus Buchananbacteria bacterium RIFCSPHIGHO2_01_FULL_47_11b</name>
    <dbReference type="NCBI Taxonomy" id="1797537"/>
    <lineage>
        <taxon>Bacteria</taxon>
        <taxon>Candidatus Buchananiibacteriota</taxon>
    </lineage>
</organism>
<comment type="caution">
    <text evidence="3">The sequence shown here is derived from an EMBL/GenBank/DDBJ whole genome shotgun (WGS) entry which is preliminary data.</text>
</comment>
<evidence type="ECO:0000259" key="2">
    <source>
        <dbReference type="Pfam" id="PF13439"/>
    </source>
</evidence>
<dbReference type="SUPFAM" id="SSF53756">
    <property type="entry name" value="UDP-Glycosyltransferase/glycogen phosphorylase"/>
    <property type="match status" value="1"/>
</dbReference>
<dbReference type="PANTHER" id="PTHR12526:SF637">
    <property type="entry name" value="GLYCOSYLTRANSFERASE EPSF-RELATED"/>
    <property type="match status" value="1"/>
</dbReference>
<gene>
    <name evidence="3" type="ORF">A2840_02600</name>
</gene>
<dbReference type="InterPro" id="IPR028098">
    <property type="entry name" value="Glyco_trans_4-like_N"/>
</dbReference>
<evidence type="ECO:0000313" key="4">
    <source>
        <dbReference type="Proteomes" id="UP000178385"/>
    </source>
</evidence>
<protein>
    <recommendedName>
        <fullName evidence="5">Glycosyltransferase subfamily 4-like N-terminal domain-containing protein</fullName>
    </recommendedName>
</protein>
<dbReference type="Pfam" id="PF00534">
    <property type="entry name" value="Glycos_transf_1"/>
    <property type="match status" value="1"/>
</dbReference>
<dbReference type="Proteomes" id="UP000178385">
    <property type="component" value="Unassembled WGS sequence"/>
</dbReference>
<dbReference type="Pfam" id="PF13439">
    <property type="entry name" value="Glyco_transf_4"/>
    <property type="match status" value="1"/>
</dbReference>
<dbReference type="Gene3D" id="3.40.50.2000">
    <property type="entry name" value="Glycogen Phosphorylase B"/>
    <property type="match status" value="2"/>
</dbReference>
<name>A0A1G1Y200_9BACT</name>
<dbReference type="EMBL" id="MHIG01000035">
    <property type="protein sequence ID" value="OGY46204.1"/>
    <property type="molecule type" value="Genomic_DNA"/>
</dbReference>
<dbReference type="InterPro" id="IPR001296">
    <property type="entry name" value="Glyco_trans_1"/>
</dbReference>
<evidence type="ECO:0000313" key="3">
    <source>
        <dbReference type="EMBL" id="OGY46204.1"/>
    </source>
</evidence>
<feature type="domain" description="Glycosyl transferase family 1" evidence="1">
    <location>
        <begin position="206"/>
        <end position="367"/>
    </location>
</feature>
<dbReference type="GO" id="GO:0016757">
    <property type="term" value="F:glycosyltransferase activity"/>
    <property type="evidence" value="ECO:0007669"/>
    <property type="project" value="InterPro"/>
</dbReference>
<reference evidence="3 4" key="1">
    <citation type="journal article" date="2016" name="Nat. Commun.">
        <title>Thousands of microbial genomes shed light on interconnected biogeochemical processes in an aquifer system.</title>
        <authorList>
            <person name="Anantharaman K."/>
            <person name="Brown C.T."/>
            <person name="Hug L.A."/>
            <person name="Sharon I."/>
            <person name="Castelle C.J."/>
            <person name="Probst A.J."/>
            <person name="Thomas B.C."/>
            <person name="Singh A."/>
            <person name="Wilkins M.J."/>
            <person name="Karaoz U."/>
            <person name="Brodie E.L."/>
            <person name="Williams K.H."/>
            <person name="Hubbard S.S."/>
            <person name="Banfield J.F."/>
        </authorList>
    </citation>
    <scope>NUCLEOTIDE SEQUENCE [LARGE SCALE GENOMIC DNA]</scope>
</reference>
<accession>A0A1G1Y200</accession>
<sequence length="391" mass="44268">MNILQLVPYFYPAWAYGGPAKLVYDTSEYFATHGDRVTVYTSDAYDRHDRMPADKRLPQTPNFRVRYFRHINNASAYIYNIFFTPGLYLSALFEISRFDVIHLHDFYTPQNAWIGFLARVFHKPYILSVHGCLEEKRVAQRSIFKRIFLFFFGMSLLHHADRVIASSPNEAQAYLAYGVVKKRIVSLGHGVDPKEFKTSVTRTVCKKQFGVDPKHVVVTYLGRIHKIKGLDMLVDAVAMIKNTQITFIIAGSDDGYLSELKKRIREKGLTKRITLLGTCYGEQKARLFRATDIFVYPSYSEGFSLGILEAAAAGLPLVITTGCHFEDVQTYQAGVIVQPSGNAISAGIMRLVSDPALRKKCGENAQRLIESRYSTEKIGSTLLNIYALVMR</sequence>